<dbReference type="Pfam" id="PF18599">
    <property type="entry name" value="LCIB_C_CA"/>
    <property type="match status" value="1"/>
</dbReference>
<feature type="compositionally biased region" description="Basic and acidic residues" evidence="1">
    <location>
        <begin position="35"/>
        <end position="46"/>
    </location>
</feature>
<gene>
    <name evidence="3" type="ORF">PPROV_000494900</name>
</gene>
<dbReference type="AlphaFoldDB" id="A0A830HHD6"/>
<dbReference type="PANTHER" id="PTHR38016:SF1">
    <property type="entry name" value="LIMITING CO2-INDUCIBLE PROTEIN B_C BETA CARBONYIC ANHYDRASE DOMAIN-CONTAINING PROTEIN"/>
    <property type="match status" value="1"/>
</dbReference>
<organism evidence="3 4">
    <name type="scientific">Pycnococcus provasolii</name>
    <dbReference type="NCBI Taxonomy" id="41880"/>
    <lineage>
        <taxon>Eukaryota</taxon>
        <taxon>Viridiplantae</taxon>
        <taxon>Chlorophyta</taxon>
        <taxon>Pseudoscourfieldiophyceae</taxon>
        <taxon>Pseudoscourfieldiales</taxon>
        <taxon>Pycnococcaceae</taxon>
        <taxon>Pycnococcus</taxon>
    </lineage>
</organism>
<dbReference type="Proteomes" id="UP000660262">
    <property type="component" value="Unassembled WGS sequence"/>
</dbReference>
<feature type="region of interest" description="Disordered" evidence="1">
    <location>
        <begin position="1"/>
        <end position="58"/>
    </location>
</feature>
<evidence type="ECO:0000313" key="3">
    <source>
        <dbReference type="EMBL" id="GHP06202.1"/>
    </source>
</evidence>
<dbReference type="PANTHER" id="PTHR38016">
    <property type="entry name" value="UNNAMED PRODUCT"/>
    <property type="match status" value="1"/>
</dbReference>
<keyword evidence="4" id="KW-1185">Reference proteome</keyword>
<feature type="compositionally biased region" description="Low complexity" evidence="1">
    <location>
        <begin position="47"/>
        <end position="56"/>
    </location>
</feature>
<evidence type="ECO:0000313" key="4">
    <source>
        <dbReference type="Proteomes" id="UP000660262"/>
    </source>
</evidence>
<dbReference type="OrthoDB" id="38305at2759"/>
<dbReference type="InterPro" id="IPR040703">
    <property type="entry name" value="LCIB/C_CA"/>
</dbReference>
<name>A0A830HHD6_9CHLO</name>
<dbReference type="EMBL" id="BNJQ01000012">
    <property type="protein sequence ID" value="GHP06202.1"/>
    <property type="molecule type" value="Genomic_DNA"/>
</dbReference>
<evidence type="ECO:0000256" key="1">
    <source>
        <dbReference type="SAM" id="MobiDB-lite"/>
    </source>
</evidence>
<proteinExistence type="predicted"/>
<feature type="domain" description="Limiting CO2-inducible protein B/C beta carbonyic anhydrase" evidence="2">
    <location>
        <begin position="115"/>
        <end position="323"/>
    </location>
</feature>
<evidence type="ECO:0000259" key="2">
    <source>
        <dbReference type="Pfam" id="PF18599"/>
    </source>
</evidence>
<accession>A0A830HHD6</accession>
<reference evidence="3" key="1">
    <citation type="submission" date="2020-10" db="EMBL/GenBank/DDBJ databases">
        <title>Unveiling of a novel bifunctional photoreceptor, Dualchrome1, isolated from a cosmopolitan green alga.</title>
        <authorList>
            <person name="Suzuki S."/>
            <person name="Kawachi M."/>
        </authorList>
    </citation>
    <scope>NUCLEOTIDE SEQUENCE</scope>
    <source>
        <strain evidence="3">NIES 2893</strain>
    </source>
</reference>
<protein>
    <recommendedName>
        <fullName evidence="2">Limiting CO2-inducible protein B/C beta carbonyic anhydrase domain-containing protein</fullName>
    </recommendedName>
</protein>
<sequence length="339" mass="35966">MGKGAGCGASTEAEEPPTQWAKKTYNAPAPAAVAEKPKEEAVKPIKEAPAPAPAAVEVKETPAPAPAVEEAKKVQAPSRATKILSWLGATPEPGLPVAEALNTHFPGSLPGIAVLKRTTAVLKSKYDMDGDNTIYGQSICPDEINNEKGDLADIMKEYWGEVFPMGGIGGAPYVGKTGFGAFSHHVPDDGHVFIMFGPHVGISKSGEVGKYHRIGQATESGSCGAILAGYAQCCSGDSFGFDMDDMQQSYLRSAIAPRCEECKSAANPIAAVTHVAYDSIKDKMLRIVNTKFGPGKLVILGGIQINMPAPYEDHFMPKFFQVMQEGEEPVDLLSELVFV</sequence>
<comment type="caution">
    <text evidence="3">The sequence shown here is derived from an EMBL/GenBank/DDBJ whole genome shotgun (WGS) entry which is preliminary data.</text>
</comment>